<evidence type="ECO:0000313" key="1">
    <source>
        <dbReference type="EMBL" id="EHK39718.1"/>
    </source>
</evidence>
<name>G9PBH4_HYPAI</name>
<dbReference type="AlphaFoldDB" id="G9PBH4"/>
<keyword evidence="2" id="KW-1185">Reference proteome</keyword>
<dbReference type="EMBL" id="ABDG02000029">
    <property type="protein sequence ID" value="EHK39718.1"/>
    <property type="molecule type" value="Genomic_DNA"/>
</dbReference>
<dbReference type="Proteomes" id="UP000005426">
    <property type="component" value="Unassembled WGS sequence"/>
</dbReference>
<proteinExistence type="predicted"/>
<reference evidence="1 2" key="1">
    <citation type="journal article" date="2011" name="Genome Biol.">
        <title>Comparative genome sequence analysis underscores mycoparasitism as the ancestral life style of Trichoderma.</title>
        <authorList>
            <person name="Kubicek C.P."/>
            <person name="Herrera-Estrella A."/>
            <person name="Seidl-Seiboth V."/>
            <person name="Martinez D.A."/>
            <person name="Druzhinina I.S."/>
            <person name="Thon M."/>
            <person name="Zeilinger S."/>
            <person name="Casas-Flores S."/>
            <person name="Horwitz B.A."/>
            <person name="Mukherjee P.K."/>
            <person name="Mukherjee M."/>
            <person name="Kredics L."/>
            <person name="Alcaraz L.D."/>
            <person name="Aerts A."/>
            <person name="Antal Z."/>
            <person name="Atanasova L."/>
            <person name="Cervantes-Badillo M.G."/>
            <person name="Challacombe J."/>
            <person name="Chertkov O."/>
            <person name="McCluskey K."/>
            <person name="Coulpier F."/>
            <person name="Deshpande N."/>
            <person name="von Doehren H."/>
            <person name="Ebbole D.J."/>
            <person name="Esquivel-Naranjo E.U."/>
            <person name="Fekete E."/>
            <person name="Flipphi M."/>
            <person name="Glaser F."/>
            <person name="Gomez-Rodriguez E.Y."/>
            <person name="Gruber S."/>
            <person name="Han C."/>
            <person name="Henrissat B."/>
            <person name="Hermosa R."/>
            <person name="Hernandez-Onate M."/>
            <person name="Karaffa L."/>
            <person name="Kosti I."/>
            <person name="Le Crom S."/>
            <person name="Lindquist E."/>
            <person name="Lucas S."/>
            <person name="Luebeck M."/>
            <person name="Luebeck P.S."/>
            <person name="Margeot A."/>
            <person name="Metz B."/>
            <person name="Misra M."/>
            <person name="Nevalainen H."/>
            <person name="Omann M."/>
            <person name="Packer N."/>
            <person name="Perrone G."/>
            <person name="Uresti-Rivera E.E."/>
            <person name="Salamov A."/>
            <person name="Schmoll M."/>
            <person name="Seiboth B."/>
            <person name="Shapiro H."/>
            <person name="Sukno S."/>
            <person name="Tamayo-Ramos J.A."/>
            <person name="Tisch D."/>
            <person name="Wiest A."/>
            <person name="Wilkinson H.H."/>
            <person name="Zhang M."/>
            <person name="Coutinho P.M."/>
            <person name="Kenerley C.M."/>
            <person name="Monte E."/>
            <person name="Baker S.E."/>
            <person name="Grigoriev I.V."/>
        </authorList>
    </citation>
    <scope>NUCLEOTIDE SEQUENCE [LARGE SCALE GENOMIC DNA]</scope>
    <source>
        <strain evidence="2">ATCC 20476 / IMI 206040</strain>
    </source>
</reference>
<gene>
    <name evidence="1" type="ORF">TRIATDRAFT_296719</name>
</gene>
<organism evidence="1 2">
    <name type="scientific">Hypocrea atroviridis (strain ATCC 20476 / IMI 206040)</name>
    <name type="common">Trichoderma atroviride</name>
    <dbReference type="NCBI Taxonomy" id="452589"/>
    <lineage>
        <taxon>Eukaryota</taxon>
        <taxon>Fungi</taxon>
        <taxon>Dikarya</taxon>
        <taxon>Ascomycota</taxon>
        <taxon>Pezizomycotina</taxon>
        <taxon>Sordariomycetes</taxon>
        <taxon>Hypocreomycetidae</taxon>
        <taxon>Hypocreales</taxon>
        <taxon>Hypocreaceae</taxon>
        <taxon>Trichoderma</taxon>
    </lineage>
</organism>
<dbReference type="HOGENOM" id="CLU_2320721_0_0_1"/>
<sequence>MGKKKLIQFHTTLKHLINQKLPVKANSNAVTLSTNKFPSELCRAHPYSSDRLSSLQAFSLSLLTSHLVVSVALSTALAVDRKRSIGAPVFALLRVGRYL</sequence>
<protein>
    <submittedName>
        <fullName evidence="1">Uncharacterized protein</fullName>
    </submittedName>
</protein>
<comment type="caution">
    <text evidence="1">The sequence shown here is derived from an EMBL/GenBank/DDBJ whole genome shotgun (WGS) entry which is preliminary data.</text>
</comment>
<accession>G9PBH4</accession>
<evidence type="ECO:0000313" key="2">
    <source>
        <dbReference type="Proteomes" id="UP000005426"/>
    </source>
</evidence>